<dbReference type="RefSeq" id="WP_010602297.1">
    <property type="nucleotide sequence ID" value="NZ_JAPJUH010000002.1"/>
</dbReference>
<accession>A0A9X3I8B4</accession>
<feature type="transmembrane region" description="Helical" evidence="1">
    <location>
        <begin position="329"/>
        <end position="350"/>
    </location>
</feature>
<gene>
    <name evidence="2" type="ORF">OQZ29_04975</name>
</gene>
<dbReference type="InterPro" id="IPR050445">
    <property type="entry name" value="Bact_polysacc_biosynth/exp"/>
</dbReference>
<evidence type="ECO:0000256" key="1">
    <source>
        <dbReference type="SAM" id="Phobius"/>
    </source>
</evidence>
<keyword evidence="1" id="KW-1133">Transmembrane helix</keyword>
<feature type="transmembrane region" description="Helical" evidence="1">
    <location>
        <begin position="37"/>
        <end position="55"/>
    </location>
</feature>
<organism evidence="2 3">
    <name type="scientific">Pedobacter agri</name>
    <dbReference type="NCBI Taxonomy" id="454586"/>
    <lineage>
        <taxon>Bacteria</taxon>
        <taxon>Pseudomonadati</taxon>
        <taxon>Bacteroidota</taxon>
        <taxon>Sphingobacteriia</taxon>
        <taxon>Sphingobacteriales</taxon>
        <taxon>Sphingobacteriaceae</taxon>
        <taxon>Pedobacter</taxon>
    </lineage>
</organism>
<reference evidence="2" key="1">
    <citation type="submission" date="2022-11" db="EMBL/GenBank/DDBJ databases">
        <authorList>
            <person name="Graham C."/>
            <person name="Newman J.D."/>
        </authorList>
    </citation>
    <scope>NUCLEOTIDE SEQUENCE</scope>
    <source>
        <strain evidence="2">DSM 19486</strain>
    </source>
</reference>
<evidence type="ECO:0000313" key="2">
    <source>
        <dbReference type="EMBL" id="MCX3264085.1"/>
    </source>
</evidence>
<comment type="caution">
    <text evidence="2">The sequence shown here is derived from an EMBL/GenBank/DDBJ whole genome shotgun (WGS) entry which is preliminary data.</text>
</comment>
<dbReference type="EMBL" id="JAPJUH010000002">
    <property type="protein sequence ID" value="MCX3264085.1"/>
    <property type="molecule type" value="Genomic_DNA"/>
</dbReference>
<name>A0A9X3I8B4_9SPHI</name>
<sequence>MQQEHKNISEDKDTISLKELILAIKGWASYLNSKNKIILLLLFVGGVLGVAFALTKKTLYTATTTFVLEEGEQGGGMGNLGGLASMVGIDVAGGGGGLFTGDNIIELYKSRAMIQQAILSRSAVKPGILLVDWYIDINHLKEEWQSTNWSKVDFHEKNSNIVKDSVLREIVKTINKDYLSVGKPDKKLSKIQVEVRAPDELFAKEFSYQIVNAVNNFYIQTKTKRSTKNVVILQHKVDSVRNVMNGAIYTSAAITDATPNLNPTRQIQRTAPSQKAQFSAETNKNILSEMLKNLEISKMSLLKETPLIQVIDEPILPLERTKLSKIKSAIIGSFLLAGLFIMFLTVRFMYSKILL</sequence>
<dbReference type="PANTHER" id="PTHR32309:SF31">
    <property type="entry name" value="CAPSULAR EXOPOLYSACCHARIDE FAMILY"/>
    <property type="match status" value="1"/>
</dbReference>
<keyword evidence="1" id="KW-0472">Membrane</keyword>
<keyword evidence="3" id="KW-1185">Reference proteome</keyword>
<evidence type="ECO:0000313" key="3">
    <source>
        <dbReference type="Proteomes" id="UP001142592"/>
    </source>
</evidence>
<proteinExistence type="predicted"/>
<protein>
    <submittedName>
        <fullName evidence="2">Lipopolysaccharide biosynthesis protein</fullName>
    </submittedName>
</protein>
<dbReference type="AlphaFoldDB" id="A0A9X3I8B4"/>
<dbReference type="PANTHER" id="PTHR32309">
    <property type="entry name" value="TYROSINE-PROTEIN KINASE"/>
    <property type="match status" value="1"/>
</dbReference>
<dbReference type="Proteomes" id="UP001142592">
    <property type="component" value="Unassembled WGS sequence"/>
</dbReference>
<keyword evidence="1" id="KW-0812">Transmembrane</keyword>